<dbReference type="AlphaFoldDB" id="A0A853I567"/>
<dbReference type="Pfam" id="PF06245">
    <property type="entry name" value="DUF1015"/>
    <property type="match status" value="1"/>
</dbReference>
<dbReference type="Proteomes" id="UP000569732">
    <property type="component" value="Unassembled WGS sequence"/>
</dbReference>
<dbReference type="EMBL" id="JACCKB010000003">
    <property type="protein sequence ID" value="NYZ65081.1"/>
    <property type="molecule type" value="Genomic_DNA"/>
</dbReference>
<reference evidence="1 2" key="1">
    <citation type="submission" date="2020-07" db="EMBL/GenBank/DDBJ databases">
        <title>Endozoicomonas sp. nov., isolated from sediment.</title>
        <authorList>
            <person name="Gu T."/>
        </authorList>
    </citation>
    <scope>NUCLEOTIDE SEQUENCE [LARGE SCALE GENOMIC DNA]</scope>
    <source>
        <strain evidence="1 2">SM1973</strain>
    </source>
</reference>
<organism evidence="1 2">
    <name type="scientific">Spartinivicinus marinus</name>
    <dbReference type="NCBI Taxonomy" id="2994442"/>
    <lineage>
        <taxon>Bacteria</taxon>
        <taxon>Pseudomonadati</taxon>
        <taxon>Pseudomonadota</taxon>
        <taxon>Gammaproteobacteria</taxon>
        <taxon>Oceanospirillales</taxon>
        <taxon>Zooshikellaceae</taxon>
        <taxon>Spartinivicinus</taxon>
    </lineage>
</organism>
<dbReference type="InterPro" id="IPR008323">
    <property type="entry name" value="UCP033563"/>
</dbReference>
<keyword evidence="2" id="KW-1185">Reference proteome</keyword>
<proteinExistence type="predicted"/>
<evidence type="ECO:0000313" key="2">
    <source>
        <dbReference type="Proteomes" id="UP000569732"/>
    </source>
</evidence>
<evidence type="ECO:0000313" key="1">
    <source>
        <dbReference type="EMBL" id="NYZ65081.1"/>
    </source>
</evidence>
<sequence length="337" mass="38574">MSLIEQKTKVIDCNAFNSLLFQDCNEGLFIYHISGLFNDEPHEVIGVLSQYRNKGKSMVYPHEEIDSQRLAALQQEIVQQQGMSTPCYLVTNSKFYPRFTLSRLIQSAQPIISFKDKSFTHSIFYIHEAIDCIEVMLAINRIEHFLIADGHHRFAAYQQQTSIDTSSIVSLPVFITQTSETKVKSFGLVGWLNEHFNWQQLVDHCRQLGLKTCKEEQADFLIHYQNQKLVVAFDLLIGRKGFNQPGYHHNFILENLSSLNGVETISSEALAFQHKNHLSDINLSSHYLFIQTRSPSVESIYQSALQGHLLPKKSTCFLFKPLEGVIDFLQNEIKVAS</sequence>
<gene>
    <name evidence="1" type="ORF">H0A36_03605</name>
</gene>
<dbReference type="PANTHER" id="PTHR36454">
    <property type="entry name" value="LMO2823 PROTEIN"/>
    <property type="match status" value="1"/>
</dbReference>
<dbReference type="RefSeq" id="WP_180567108.1">
    <property type="nucleotide sequence ID" value="NZ_JACCKB010000003.1"/>
</dbReference>
<accession>A0A853I567</accession>
<protein>
    <submittedName>
        <fullName evidence="1">DUF1015 family protein</fullName>
    </submittedName>
</protein>
<dbReference type="PANTHER" id="PTHR36454:SF1">
    <property type="entry name" value="DUF1015 DOMAIN-CONTAINING PROTEIN"/>
    <property type="match status" value="1"/>
</dbReference>
<comment type="caution">
    <text evidence="1">The sequence shown here is derived from an EMBL/GenBank/DDBJ whole genome shotgun (WGS) entry which is preliminary data.</text>
</comment>
<name>A0A853I567_9GAMM</name>